<keyword evidence="1" id="KW-0723">Serine/threonine-protein kinase</keyword>
<dbReference type="InterPro" id="IPR036865">
    <property type="entry name" value="CRAL-TRIO_dom_sf"/>
</dbReference>
<keyword evidence="3 6" id="KW-0547">Nucleotide-binding</keyword>
<dbReference type="Gene3D" id="3.30.200.20">
    <property type="entry name" value="Phosphorylase Kinase, domain 1"/>
    <property type="match status" value="1"/>
</dbReference>
<dbReference type="SUPFAM" id="SSF56112">
    <property type="entry name" value="Protein kinase-like (PK-like)"/>
    <property type="match status" value="1"/>
</dbReference>
<evidence type="ECO:0000256" key="6">
    <source>
        <dbReference type="PROSITE-ProRule" id="PRU10141"/>
    </source>
</evidence>
<evidence type="ECO:0000313" key="10">
    <source>
        <dbReference type="EMBL" id="CEP07456.1"/>
    </source>
</evidence>
<evidence type="ECO:0000259" key="8">
    <source>
        <dbReference type="PROSITE" id="PS50011"/>
    </source>
</evidence>
<dbReference type="FunFam" id="1.10.510.10:FF:000224">
    <property type="entry name" value="serine/threonine-protein kinase mph1 isoform X1"/>
    <property type="match status" value="1"/>
</dbReference>
<protein>
    <recommendedName>
        <fullName evidence="12">Protein kinase domain-containing protein</fullName>
    </recommendedName>
</protein>
<keyword evidence="11" id="KW-1185">Reference proteome</keyword>
<feature type="region of interest" description="Disordered" evidence="7">
    <location>
        <begin position="1"/>
        <end position="37"/>
    </location>
</feature>
<feature type="region of interest" description="Disordered" evidence="7">
    <location>
        <begin position="534"/>
        <end position="603"/>
    </location>
</feature>
<evidence type="ECO:0000256" key="7">
    <source>
        <dbReference type="SAM" id="MobiDB-lite"/>
    </source>
</evidence>
<dbReference type="InterPro" id="IPR011074">
    <property type="entry name" value="CRAL/TRIO_N_dom"/>
</dbReference>
<evidence type="ECO:0008006" key="12">
    <source>
        <dbReference type="Google" id="ProtNLM"/>
    </source>
</evidence>
<evidence type="ECO:0000256" key="4">
    <source>
        <dbReference type="ARBA" id="ARBA00022777"/>
    </source>
</evidence>
<dbReference type="PROSITE" id="PS50011">
    <property type="entry name" value="PROTEIN_KINASE_DOM"/>
    <property type="match status" value="1"/>
</dbReference>
<reference evidence="10 11" key="1">
    <citation type="submission" date="2014-09" db="EMBL/GenBank/DDBJ databases">
        <authorList>
            <person name="Ellenberger Sabrina"/>
        </authorList>
    </citation>
    <scope>NUCLEOTIDE SEQUENCE [LARGE SCALE GENOMIC DNA]</scope>
    <source>
        <strain evidence="10 11">CBS 412.66</strain>
    </source>
</reference>
<keyword evidence="5 6" id="KW-0067">ATP-binding</keyword>
<dbReference type="OrthoDB" id="20524at2759"/>
<feature type="compositionally biased region" description="Low complexity" evidence="7">
    <location>
        <begin position="464"/>
        <end position="475"/>
    </location>
</feature>
<dbReference type="SMART" id="SM01100">
    <property type="entry name" value="CRAL_TRIO_N"/>
    <property type="match status" value="1"/>
</dbReference>
<dbReference type="PROSITE" id="PS50191">
    <property type="entry name" value="CRAL_TRIO"/>
    <property type="match status" value="1"/>
</dbReference>
<dbReference type="CDD" id="cd14131">
    <property type="entry name" value="PKc_Mps1"/>
    <property type="match status" value="1"/>
</dbReference>
<dbReference type="InterPro" id="IPR036273">
    <property type="entry name" value="CRAL/TRIO_N_dom_sf"/>
</dbReference>
<dbReference type="Pfam" id="PF00650">
    <property type="entry name" value="CRAL_TRIO"/>
    <property type="match status" value="1"/>
</dbReference>
<keyword evidence="2" id="KW-0808">Transferase</keyword>
<feature type="compositionally biased region" description="Polar residues" evidence="7">
    <location>
        <begin position="8"/>
        <end position="21"/>
    </location>
</feature>
<dbReference type="Proteomes" id="UP000054107">
    <property type="component" value="Unassembled WGS sequence"/>
</dbReference>
<name>A0A0B7MNS0_9FUNG</name>
<dbReference type="EMBL" id="LN719301">
    <property type="protein sequence ID" value="CEP07456.1"/>
    <property type="molecule type" value="Genomic_DNA"/>
</dbReference>
<dbReference type="PANTHER" id="PTHR22974:SF21">
    <property type="entry name" value="DUAL SPECIFICITY PROTEIN KINASE TTK"/>
    <property type="match status" value="1"/>
</dbReference>
<dbReference type="Gene3D" id="3.40.525.10">
    <property type="entry name" value="CRAL-TRIO lipid binding domain"/>
    <property type="match status" value="1"/>
</dbReference>
<dbReference type="PANTHER" id="PTHR22974">
    <property type="entry name" value="MIXED LINEAGE PROTEIN KINASE"/>
    <property type="match status" value="1"/>
</dbReference>
<evidence type="ECO:0000313" key="11">
    <source>
        <dbReference type="Proteomes" id="UP000054107"/>
    </source>
</evidence>
<evidence type="ECO:0000256" key="1">
    <source>
        <dbReference type="ARBA" id="ARBA00022527"/>
    </source>
</evidence>
<dbReference type="FunFam" id="3.30.200.20:FF:000131">
    <property type="entry name" value="Dual specificity protein kinase TTK"/>
    <property type="match status" value="1"/>
</dbReference>
<dbReference type="GO" id="GO:0004712">
    <property type="term" value="F:protein serine/threonine/tyrosine kinase activity"/>
    <property type="evidence" value="ECO:0007669"/>
    <property type="project" value="TreeGrafter"/>
</dbReference>
<dbReference type="InterPro" id="IPR000719">
    <property type="entry name" value="Prot_kinase_dom"/>
</dbReference>
<feature type="domain" description="Protein kinase" evidence="8">
    <location>
        <begin position="632"/>
        <end position="908"/>
    </location>
</feature>
<dbReference type="AlphaFoldDB" id="A0A0B7MNS0"/>
<dbReference type="GO" id="GO:0098813">
    <property type="term" value="P:nuclear chromosome segregation"/>
    <property type="evidence" value="ECO:0007669"/>
    <property type="project" value="UniProtKB-ARBA"/>
</dbReference>
<feature type="domain" description="CRAL-TRIO" evidence="9">
    <location>
        <begin position="124"/>
        <end position="289"/>
    </location>
</feature>
<dbReference type="InterPro" id="IPR001251">
    <property type="entry name" value="CRAL-TRIO_dom"/>
</dbReference>
<dbReference type="PROSITE" id="PS00108">
    <property type="entry name" value="PROTEIN_KINASE_ST"/>
    <property type="match status" value="1"/>
</dbReference>
<dbReference type="GO" id="GO:0007094">
    <property type="term" value="P:mitotic spindle assembly checkpoint signaling"/>
    <property type="evidence" value="ECO:0007669"/>
    <property type="project" value="TreeGrafter"/>
</dbReference>
<dbReference type="GO" id="GO:0005634">
    <property type="term" value="C:nucleus"/>
    <property type="evidence" value="ECO:0007669"/>
    <property type="project" value="TreeGrafter"/>
</dbReference>
<keyword evidence="4" id="KW-0418">Kinase</keyword>
<sequence>MNIFRFKSSPSAANSTKSATPSVDYGPITSDPILTPPPNYEPILNPTLDDEQKQKITDLLAYMDNIILSKEDPYYPNERGFLSEGTAHRYMRARKWDFEAAKNMLENTVKWRREFKPDQLDADMIRLEAETGKMYFSGYDKTGRPLWIMKPRNENSKDSDRQVKHIVFCLERGIRLMPENVEKISIVVDFKDSTSSNNASIGTCKKFLDILGNHYPERLGVAFLVNSPWFFLTTFKVIAPFMDPVTRNKIKFINSDDTKSTNNDQINMDDYIPLKQMEVSLGGQYNFTFDIETYWGALLKETGDPYKSREDAALQLFVCMNDQPLQSRENPSSREPSVEILSKYPIFSNTLDVWKAIKELEEDDYQDDNIDIDFQDDVIDVDFNEDQAVDMSFEEHQSNNVKVETTVRYEIKQETTVDEMENHHRLSSANRQEDSGSIVNYSPIRAAQTEHTFPRNVRRKLADATSSPASAPATANRDSPMTRPSPPPNLITSNISMMATPTDLSSSPSSGSIEGLFDNANDAGSLERNVSSLNIAIDSPSTKESPSSKFDSKRRTSSPRQQHTPPIVHNTSSESPRSRREQSRPVDHFAKPAMIPKKPNGNYMNQSYPNYDRKVPQAPREQEKITINKHEYTILKEIGRGSSGKVFQVLGHTFGQILALKWIEVKHEEDRKSIMNEIELLKSLEDHDTIVSLLDYKATASVIFMVMEFGEIDLAQLIQRQTQKKWDINFIRYYWNQMLHAVYIIHQNNIVHSDLKPANFVVVKGWLKLIDFGIAKKVSDDTTNIERVVQVGTINYMSPEALLDINEGRGEAGSLMKLGRPSDVWSLGCILYQMVYGKTPFYHLPLAQKIICIPNPDYKISFPTTVPNGKNSRPIEVPPLLLKVLKGCLNRNPSVRPLLTELMFHPFVN</sequence>
<evidence type="ECO:0000256" key="5">
    <source>
        <dbReference type="ARBA" id="ARBA00022840"/>
    </source>
</evidence>
<dbReference type="Pfam" id="PF00069">
    <property type="entry name" value="Pkinase"/>
    <property type="match status" value="1"/>
</dbReference>
<dbReference type="InterPro" id="IPR027084">
    <property type="entry name" value="Mps1_cat"/>
</dbReference>
<dbReference type="SUPFAM" id="SSF46938">
    <property type="entry name" value="CRAL/TRIO N-terminal domain"/>
    <property type="match status" value="1"/>
</dbReference>
<feature type="compositionally biased region" description="Polar residues" evidence="7">
    <location>
        <begin position="427"/>
        <end position="440"/>
    </location>
</feature>
<gene>
    <name evidence="10" type="primary">PARPA_00752.1 scaffold 1159</name>
</gene>
<organism evidence="10 11">
    <name type="scientific">Parasitella parasitica</name>
    <dbReference type="NCBI Taxonomy" id="35722"/>
    <lineage>
        <taxon>Eukaryota</taxon>
        <taxon>Fungi</taxon>
        <taxon>Fungi incertae sedis</taxon>
        <taxon>Mucoromycota</taxon>
        <taxon>Mucoromycotina</taxon>
        <taxon>Mucoromycetes</taxon>
        <taxon>Mucorales</taxon>
        <taxon>Mucorineae</taxon>
        <taxon>Mucoraceae</taxon>
        <taxon>Parasitella</taxon>
    </lineage>
</organism>
<feature type="region of interest" description="Disordered" evidence="7">
    <location>
        <begin position="499"/>
        <end position="518"/>
    </location>
</feature>
<dbReference type="SUPFAM" id="SSF52087">
    <property type="entry name" value="CRAL/TRIO domain"/>
    <property type="match status" value="1"/>
</dbReference>
<proteinExistence type="predicted"/>
<dbReference type="Gene3D" id="1.10.510.10">
    <property type="entry name" value="Transferase(Phosphotransferase) domain 1"/>
    <property type="match status" value="1"/>
</dbReference>
<dbReference type="GO" id="GO:0034501">
    <property type="term" value="P:protein localization to kinetochore"/>
    <property type="evidence" value="ECO:0007669"/>
    <property type="project" value="TreeGrafter"/>
</dbReference>
<feature type="compositionally biased region" description="Basic and acidic residues" evidence="7">
    <location>
        <begin position="576"/>
        <end position="590"/>
    </location>
</feature>
<dbReference type="STRING" id="35722.A0A0B7MNS0"/>
<evidence type="ECO:0000259" key="9">
    <source>
        <dbReference type="PROSITE" id="PS50191"/>
    </source>
</evidence>
<dbReference type="GO" id="GO:0000776">
    <property type="term" value="C:kinetochore"/>
    <property type="evidence" value="ECO:0007669"/>
    <property type="project" value="TreeGrafter"/>
</dbReference>
<dbReference type="GO" id="GO:0033316">
    <property type="term" value="P:meiotic spindle assembly checkpoint signaling"/>
    <property type="evidence" value="ECO:0007669"/>
    <property type="project" value="TreeGrafter"/>
</dbReference>
<dbReference type="SMART" id="SM00220">
    <property type="entry name" value="S_TKc"/>
    <property type="match status" value="1"/>
</dbReference>
<dbReference type="InterPro" id="IPR017441">
    <property type="entry name" value="Protein_kinase_ATP_BS"/>
</dbReference>
<dbReference type="Pfam" id="PF03765">
    <property type="entry name" value="CRAL_TRIO_N"/>
    <property type="match status" value="1"/>
</dbReference>
<dbReference type="GO" id="GO:0004674">
    <property type="term" value="F:protein serine/threonine kinase activity"/>
    <property type="evidence" value="ECO:0007669"/>
    <property type="project" value="UniProtKB-KW"/>
</dbReference>
<dbReference type="InterPro" id="IPR008271">
    <property type="entry name" value="Ser/Thr_kinase_AS"/>
</dbReference>
<evidence type="ECO:0000256" key="2">
    <source>
        <dbReference type="ARBA" id="ARBA00022679"/>
    </source>
</evidence>
<dbReference type="PROSITE" id="PS00107">
    <property type="entry name" value="PROTEIN_KINASE_ATP"/>
    <property type="match status" value="1"/>
</dbReference>
<dbReference type="InterPro" id="IPR011009">
    <property type="entry name" value="Kinase-like_dom_sf"/>
</dbReference>
<dbReference type="SMART" id="SM00516">
    <property type="entry name" value="SEC14"/>
    <property type="match status" value="1"/>
</dbReference>
<accession>A0A0B7MNS0</accession>
<feature type="binding site" evidence="6">
    <location>
        <position position="661"/>
    </location>
    <ligand>
        <name>ATP</name>
        <dbReference type="ChEBI" id="CHEBI:30616"/>
    </ligand>
</feature>
<dbReference type="GO" id="GO:0005524">
    <property type="term" value="F:ATP binding"/>
    <property type="evidence" value="ECO:0007669"/>
    <property type="project" value="UniProtKB-UniRule"/>
</dbReference>
<dbReference type="CDD" id="cd00170">
    <property type="entry name" value="SEC14"/>
    <property type="match status" value="1"/>
</dbReference>
<feature type="compositionally biased region" description="Polar residues" evidence="7">
    <location>
        <begin position="534"/>
        <end position="549"/>
    </location>
</feature>
<feature type="region of interest" description="Disordered" evidence="7">
    <location>
        <begin position="416"/>
        <end position="494"/>
    </location>
</feature>
<evidence type="ECO:0000256" key="3">
    <source>
        <dbReference type="ARBA" id="ARBA00022741"/>
    </source>
</evidence>